<protein>
    <submittedName>
        <fullName evidence="1">Uncharacterized protein</fullName>
    </submittedName>
</protein>
<evidence type="ECO:0000313" key="2">
    <source>
        <dbReference type="Proteomes" id="UP000828941"/>
    </source>
</evidence>
<sequence>MSQLGFCKNEANVKENGIGLLDGDWFCPSYQFGICGNSKIEFNVNIKIYAGLHELVGKPVSVSKKNNIKWTLMSNRFQIPRNLILSMLVYGTKMEHSFQQTDLMSLEHTSCLVLAI</sequence>
<dbReference type="Proteomes" id="UP000828941">
    <property type="component" value="Chromosome 12"/>
</dbReference>
<comment type="caution">
    <text evidence="1">The sequence shown here is derived from an EMBL/GenBank/DDBJ whole genome shotgun (WGS) entry which is preliminary data.</text>
</comment>
<reference evidence="1 2" key="1">
    <citation type="journal article" date="2022" name="DNA Res.">
        <title>Chromosomal-level genome assembly of the orchid tree Bauhinia variegata (Leguminosae; Cercidoideae) supports the allotetraploid origin hypothesis of Bauhinia.</title>
        <authorList>
            <person name="Zhong Y."/>
            <person name="Chen Y."/>
            <person name="Zheng D."/>
            <person name="Pang J."/>
            <person name="Liu Y."/>
            <person name="Luo S."/>
            <person name="Meng S."/>
            <person name="Qian L."/>
            <person name="Wei D."/>
            <person name="Dai S."/>
            <person name="Zhou R."/>
        </authorList>
    </citation>
    <scope>NUCLEOTIDE SEQUENCE [LARGE SCALE GENOMIC DNA]</scope>
    <source>
        <strain evidence="1">BV-YZ2020</strain>
    </source>
</reference>
<keyword evidence="2" id="KW-1185">Reference proteome</keyword>
<organism evidence="1 2">
    <name type="scientific">Bauhinia variegata</name>
    <name type="common">Purple orchid tree</name>
    <name type="synonym">Phanera variegata</name>
    <dbReference type="NCBI Taxonomy" id="167791"/>
    <lineage>
        <taxon>Eukaryota</taxon>
        <taxon>Viridiplantae</taxon>
        <taxon>Streptophyta</taxon>
        <taxon>Embryophyta</taxon>
        <taxon>Tracheophyta</taxon>
        <taxon>Spermatophyta</taxon>
        <taxon>Magnoliopsida</taxon>
        <taxon>eudicotyledons</taxon>
        <taxon>Gunneridae</taxon>
        <taxon>Pentapetalae</taxon>
        <taxon>rosids</taxon>
        <taxon>fabids</taxon>
        <taxon>Fabales</taxon>
        <taxon>Fabaceae</taxon>
        <taxon>Cercidoideae</taxon>
        <taxon>Cercideae</taxon>
        <taxon>Bauhiniinae</taxon>
        <taxon>Bauhinia</taxon>
    </lineage>
</organism>
<accession>A0ACB9L6S4</accession>
<dbReference type="EMBL" id="CM039437">
    <property type="protein sequence ID" value="KAI4305327.1"/>
    <property type="molecule type" value="Genomic_DNA"/>
</dbReference>
<name>A0ACB9L6S4_BAUVA</name>
<proteinExistence type="predicted"/>
<gene>
    <name evidence="1" type="ORF">L6164_028698</name>
</gene>
<evidence type="ECO:0000313" key="1">
    <source>
        <dbReference type="EMBL" id="KAI4305327.1"/>
    </source>
</evidence>